<accession>A0A239FR98</accession>
<dbReference type="SUPFAM" id="SSF52266">
    <property type="entry name" value="SGNH hydrolase"/>
    <property type="match status" value="1"/>
</dbReference>
<dbReference type="SUPFAM" id="SSF49899">
    <property type="entry name" value="Concanavalin A-like lectins/glucanases"/>
    <property type="match status" value="1"/>
</dbReference>
<evidence type="ECO:0000259" key="1">
    <source>
        <dbReference type="Pfam" id="PF13472"/>
    </source>
</evidence>
<dbReference type="Proteomes" id="UP000198327">
    <property type="component" value="Unassembled WGS sequence"/>
</dbReference>
<protein>
    <submittedName>
        <fullName evidence="2">Lysophospholipase L1</fullName>
    </submittedName>
</protein>
<dbReference type="EMBL" id="FZOW01000003">
    <property type="protein sequence ID" value="SNS58414.1"/>
    <property type="molecule type" value="Genomic_DNA"/>
</dbReference>
<dbReference type="Gene3D" id="3.40.50.1110">
    <property type="entry name" value="SGNH hydrolase"/>
    <property type="match status" value="1"/>
</dbReference>
<gene>
    <name evidence="2" type="ORF">SAMN05421642_103384</name>
</gene>
<sequence>MTSPTPPANGDTVPLIGVITTVYLKAGEVANVIWSPFYTTYVERGYASIYTGSITPTPVYRSFSDQAVADLVGTETAKTRLALEVLIESFGGGGGGGLTDAQIAALVTASSSSLKTALDQHYAPVSLAPGGSAGQVLAKTADGVAWTAQAAGSDPAEIPRRILTKALAQRGTQIVNTGIMGASVAAGHNSTPRWRKFWNLLGEAFHAQYNPVGIAGGFHSLLTELNSWAFTGTTSQVRRGFGTGSVAFSAGATASLSPAVTTGFTVYYAQGPGQGPFKIKLDNGADVTVTPDTSGALRYDGVWSSQALVRQGHTIKITAVGACEINSVYVIDQDHNVGVRFMCGALGGNLSADFLNSTYAPTHWAQVAALAPKMLAVHVGSNDHNAGVPVATYKANLEAILTQIETTLGYRPWVPIIAQNPRTGDFLTPVAPWSAYVQAMKEVAAAHPTWVSFHDYGPLFPQVEADGDGGGILSTDKVHPTTLGHEVIFMELARQFGVPARSNTAVTPPVGIPIVPGTSSSVTPVSVTRGLVSRFSAKSFADYGIADGTAVAEWPVEQGSSLVPMSQATEARRPVYRATGAPGGQPAVQLDAALTQSMASAAWASGVDTPLTIIAVFSPTATPASSQTIVSGMAATRYIALQNSNDNRIAVLPGATTGTLRSAPSTVVASTMYAVAGKVDGASSSLHINKKSATVTGTLVTTAENAVAGLSGVSIGRAASSATTGNMSGYVSEVLVYNVALTQTEIDTIMTELGTAYSLAIAA</sequence>
<dbReference type="CDD" id="cd00229">
    <property type="entry name" value="SGNH_hydrolase"/>
    <property type="match status" value="1"/>
</dbReference>
<feature type="domain" description="SGNH hydrolase-type esterase" evidence="1">
    <location>
        <begin position="345"/>
        <end position="486"/>
    </location>
</feature>
<name>A0A239FR98_9NOCA</name>
<dbReference type="Gene3D" id="2.60.120.200">
    <property type="match status" value="1"/>
</dbReference>
<dbReference type="InterPro" id="IPR013320">
    <property type="entry name" value="ConA-like_dom_sf"/>
</dbReference>
<keyword evidence="3" id="KW-1185">Reference proteome</keyword>
<reference evidence="3" key="1">
    <citation type="submission" date="2017-06" db="EMBL/GenBank/DDBJ databases">
        <authorList>
            <person name="Varghese N."/>
            <person name="Submissions S."/>
        </authorList>
    </citation>
    <scope>NUCLEOTIDE SEQUENCE [LARGE SCALE GENOMIC DNA]</scope>
    <source>
        <strain evidence="3">JCM 23211</strain>
    </source>
</reference>
<dbReference type="InterPro" id="IPR036514">
    <property type="entry name" value="SGNH_hydro_sf"/>
</dbReference>
<dbReference type="OrthoDB" id="4571964at2"/>
<evidence type="ECO:0000313" key="3">
    <source>
        <dbReference type="Proteomes" id="UP000198327"/>
    </source>
</evidence>
<dbReference type="InterPro" id="IPR013830">
    <property type="entry name" value="SGNH_hydro"/>
</dbReference>
<dbReference type="RefSeq" id="WP_089244564.1">
    <property type="nucleotide sequence ID" value="NZ_FZOW01000003.1"/>
</dbReference>
<evidence type="ECO:0000313" key="2">
    <source>
        <dbReference type="EMBL" id="SNS58414.1"/>
    </source>
</evidence>
<dbReference type="Pfam" id="PF13472">
    <property type="entry name" value="Lipase_GDSL_2"/>
    <property type="match status" value="1"/>
</dbReference>
<proteinExistence type="predicted"/>
<dbReference type="AlphaFoldDB" id="A0A239FR98"/>
<dbReference type="Pfam" id="PF13385">
    <property type="entry name" value="Laminin_G_3"/>
    <property type="match status" value="1"/>
</dbReference>
<organism evidence="2 3">
    <name type="scientific">Rhodococcoides kyotonense</name>
    <dbReference type="NCBI Taxonomy" id="398843"/>
    <lineage>
        <taxon>Bacteria</taxon>
        <taxon>Bacillati</taxon>
        <taxon>Actinomycetota</taxon>
        <taxon>Actinomycetes</taxon>
        <taxon>Mycobacteriales</taxon>
        <taxon>Nocardiaceae</taxon>
        <taxon>Rhodococcoides</taxon>
    </lineage>
</organism>